<keyword evidence="5" id="KW-0732">Signal</keyword>
<feature type="signal peptide" evidence="5">
    <location>
        <begin position="1"/>
        <end position="26"/>
    </location>
</feature>
<dbReference type="GO" id="GO:0005576">
    <property type="term" value="C:extracellular region"/>
    <property type="evidence" value="ECO:0007669"/>
    <property type="project" value="UniProtKB-SubCell"/>
</dbReference>
<dbReference type="PROSITE" id="PS51257">
    <property type="entry name" value="PROKAR_LIPOPROTEIN"/>
    <property type="match status" value="1"/>
</dbReference>
<evidence type="ECO:0000256" key="3">
    <source>
        <dbReference type="ARBA" id="ARBA00022525"/>
    </source>
</evidence>
<evidence type="ECO:0000256" key="1">
    <source>
        <dbReference type="ARBA" id="ARBA00004613"/>
    </source>
</evidence>
<evidence type="ECO:0000256" key="5">
    <source>
        <dbReference type="SAM" id="SignalP"/>
    </source>
</evidence>
<dbReference type="PANTHER" id="PTHR11437:SF10">
    <property type="entry name" value="ANGIOGENIN-RELATED"/>
    <property type="match status" value="1"/>
</dbReference>
<dbReference type="InterPro" id="IPR023412">
    <property type="entry name" value="RNaseA_domain"/>
</dbReference>
<organism evidence="7 8">
    <name type="scientific">Chelydra serpentina</name>
    <name type="common">Snapping turtle</name>
    <name type="synonym">Testudo serpentina</name>
    <dbReference type="NCBI Taxonomy" id="8475"/>
    <lineage>
        <taxon>Eukaryota</taxon>
        <taxon>Metazoa</taxon>
        <taxon>Chordata</taxon>
        <taxon>Craniata</taxon>
        <taxon>Vertebrata</taxon>
        <taxon>Euteleostomi</taxon>
        <taxon>Archelosauria</taxon>
        <taxon>Testudinata</taxon>
        <taxon>Testudines</taxon>
        <taxon>Cryptodira</taxon>
        <taxon>Durocryptodira</taxon>
        <taxon>Americhelydia</taxon>
        <taxon>Chelydroidea</taxon>
        <taxon>Chelydridae</taxon>
        <taxon>Chelydra</taxon>
    </lineage>
</organism>
<accession>A0A8C3SIM5</accession>
<dbReference type="Ensembl" id="ENSCSRT00000016422.1">
    <property type="protein sequence ID" value="ENSCSRP00000015749.1"/>
    <property type="gene ID" value="ENSCSRG00000012030.1"/>
</dbReference>
<dbReference type="Proteomes" id="UP000694403">
    <property type="component" value="Unplaced"/>
</dbReference>
<reference evidence="7" key="1">
    <citation type="submission" date="2025-08" db="UniProtKB">
        <authorList>
            <consortium name="Ensembl"/>
        </authorList>
    </citation>
    <scope>IDENTIFICATION</scope>
</reference>
<evidence type="ECO:0000313" key="8">
    <source>
        <dbReference type="Proteomes" id="UP000694403"/>
    </source>
</evidence>
<dbReference type="GO" id="GO:0050830">
    <property type="term" value="P:defense response to Gram-positive bacterium"/>
    <property type="evidence" value="ECO:0007669"/>
    <property type="project" value="TreeGrafter"/>
</dbReference>
<name>A0A8C3SIM5_CHESE</name>
<dbReference type="SUPFAM" id="SSF54076">
    <property type="entry name" value="RNase A-like"/>
    <property type="match status" value="1"/>
</dbReference>
<keyword evidence="8" id="KW-1185">Reference proteome</keyword>
<evidence type="ECO:0000313" key="7">
    <source>
        <dbReference type="Ensembl" id="ENSCSRP00000015749.1"/>
    </source>
</evidence>
<evidence type="ECO:0000259" key="6">
    <source>
        <dbReference type="SMART" id="SM00092"/>
    </source>
</evidence>
<evidence type="ECO:0000256" key="2">
    <source>
        <dbReference type="ARBA" id="ARBA00005600"/>
    </source>
</evidence>
<comment type="subcellular location">
    <subcellularLocation>
        <location evidence="1">Secreted</location>
    </subcellularLocation>
</comment>
<evidence type="ECO:0000256" key="4">
    <source>
        <dbReference type="ARBA" id="ARBA00023157"/>
    </source>
</evidence>
<reference evidence="7" key="2">
    <citation type="submission" date="2025-09" db="UniProtKB">
        <authorList>
            <consortium name="Ensembl"/>
        </authorList>
    </citation>
    <scope>IDENTIFICATION</scope>
</reference>
<comment type="similarity">
    <text evidence="2">Belongs to the pancreatic ribonuclease family.</text>
</comment>
<feature type="chain" id="PRO_5034102909" description="Ribonuclease A-domain domain-containing protein" evidence="5">
    <location>
        <begin position="27"/>
        <end position="137"/>
    </location>
</feature>
<dbReference type="GO" id="GO:0004540">
    <property type="term" value="F:RNA nuclease activity"/>
    <property type="evidence" value="ECO:0007669"/>
    <property type="project" value="TreeGrafter"/>
</dbReference>
<dbReference type="Pfam" id="PF00074">
    <property type="entry name" value="RnaseA"/>
    <property type="match status" value="1"/>
</dbReference>
<dbReference type="Gene3D" id="3.10.130.10">
    <property type="entry name" value="Ribonuclease A-like domain"/>
    <property type="match status" value="1"/>
</dbReference>
<proteinExistence type="inferred from homology"/>
<dbReference type="AlphaFoldDB" id="A0A8C3SIM5"/>
<protein>
    <recommendedName>
        <fullName evidence="6">Ribonuclease A-domain domain-containing protein</fullName>
    </recommendedName>
</protein>
<sequence length="137" mass="15491">MALRAPCPMLLLPLVLLLACLALASGQPCFTQNRLFITHHVNNPRTLAPNPRAYCSIMMRRRRIYGKLINTFIHEINKVCTTDGVASGPYKFESKNPFNITICTFNPWSISYTGVSVSEKIVISCWNALPVFYVKNR</sequence>
<dbReference type="PANTHER" id="PTHR11437">
    <property type="entry name" value="RIBONUCLEASE"/>
    <property type="match status" value="1"/>
</dbReference>
<dbReference type="SMART" id="SM00092">
    <property type="entry name" value="RNAse_Pc"/>
    <property type="match status" value="1"/>
</dbReference>
<dbReference type="GO" id="GO:0003676">
    <property type="term" value="F:nucleic acid binding"/>
    <property type="evidence" value="ECO:0007669"/>
    <property type="project" value="InterPro"/>
</dbReference>
<feature type="domain" description="Ribonuclease A-domain" evidence="6">
    <location>
        <begin position="29"/>
        <end position="137"/>
    </location>
</feature>
<dbReference type="InterPro" id="IPR036816">
    <property type="entry name" value="RNaseA-like_dom_sf"/>
</dbReference>
<keyword evidence="3" id="KW-0964">Secreted</keyword>
<dbReference type="InterPro" id="IPR001427">
    <property type="entry name" value="RNaseA"/>
</dbReference>
<keyword evidence="4" id="KW-1015">Disulfide bond</keyword>